<evidence type="ECO:0000313" key="3">
    <source>
        <dbReference type="EMBL" id="MCW3477694.1"/>
    </source>
</evidence>
<feature type="compositionally biased region" description="Low complexity" evidence="1">
    <location>
        <begin position="58"/>
        <end position="68"/>
    </location>
</feature>
<dbReference type="Gene3D" id="2.30.30.40">
    <property type="entry name" value="SH3 Domains"/>
    <property type="match status" value="1"/>
</dbReference>
<feature type="region of interest" description="Disordered" evidence="1">
    <location>
        <begin position="28"/>
        <end position="108"/>
    </location>
</feature>
<dbReference type="AlphaFoldDB" id="A0AA42CGG2"/>
<gene>
    <name evidence="3" type="ORF">OL599_24345</name>
</gene>
<proteinExistence type="predicted"/>
<name>A0AA42CGG2_9PROT</name>
<reference evidence="3" key="2">
    <citation type="submission" date="2022-10" db="EMBL/GenBank/DDBJ databases">
        <authorList>
            <person name="Trinh H.N."/>
        </authorList>
    </citation>
    <scope>NUCLEOTIDE SEQUENCE</scope>
    <source>
        <strain evidence="3">RN2-1</strain>
    </source>
</reference>
<sequence>MRRLIVLCLAVAALPALPRMALAQMQPQSPSGVLQLPPKGQKAPASATPATSPPQPAPRAAVQQVAPFASPPVRTTSQLGHSAPSKPTPVVQPPANAHAQKPPAVKAGAKAGAAAAGVAAGTAAAHAAKPAPAAPAAPATPVPDTPKPAEPLKGTTTGQALPRWASLRSDEVNLRTGPGTRYPVDWVYRRRDLPVEIEREFEVWRLVQDQDGVKGWVHQATLTARRSFVVKGAERALRRSPSDDAAPVALLKPGVVGRIRTCEAGKVWCEMQVGDYRGWLKRDEVWGTYPGEAIN</sequence>
<dbReference type="Proteomes" id="UP001165679">
    <property type="component" value="Unassembled WGS sequence"/>
</dbReference>
<dbReference type="InterPro" id="IPR010466">
    <property type="entry name" value="DUF1058"/>
</dbReference>
<feature type="compositionally biased region" description="Pro residues" evidence="1">
    <location>
        <begin position="132"/>
        <end position="149"/>
    </location>
</feature>
<feature type="chain" id="PRO_5041273325" evidence="2">
    <location>
        <begin position="24"/>
        <end position="295"/>
    </location>
</feature>
<accession>A0AA42CGG2</accession>
<organism evidence="3 4">
    <name type="scientific">Limobrevibacterium gyesilva</name>
    <dbReference type="NCBI Taxonomy" id="2991712"/>
    <lineage>
        <taxon>Bacteria</taxon>
        <taxon>Pseudomonadati</taxon>
        <taxon>Pseudomonadota</taxon>
        <taxon>Alphaproteobacteria</taxon>
        <taxon>Acetobacterales</taxon>
        <taxon>Acetobacteraceae</taxon>
        <taxon>Limobrevibacterium</taxon>
    </lineage>
</organism>
<reference evidence="3" key="1">
    <citation type="submission" date="2022-09" db="EMBL/GenBank/DDBJ databases">
        <title>Rhodovastum sp. nov. RN2-1 isolated from soil in Seongnam, South Korea.</title>
        <authorList>
            <person name="Le N.T."/>
        </authorList>
    </citation>
    <scope>NUCLEOTIDE SEQUENCE</scope>
    <source>
        <strain evidence="3">RN2-1</strain>
    </source>
</reference>
<dbReference type="RefSeq" id="WP_264716658.1">
    <property type="nucleotide sequence ID" value="NZ_JAPDNT010000046.1"/>
</dbReference>
<dbReference type="EMBL" id="JAPDNT010000046">
    <property type="protein sequence ID" value="MCW3477694.1"/>
    <property type="molecule type" value="Genomic_DNA"/>
</dbReference>
<dbReference type="Pfam" id="PF06347">
    <property type="entry name" value="SH3_4"/>
    <property type="match status" value="2"/>
</dbReference>
<evidence type="ECO:0000313" key="4">
    <source>
        <dbReference type="Proteomes" id="UP001165679"/>
    </source>
</evidence>
<comment type="caution">
    <text evidence="3">The sequence shown here is derived from an EMBL/GenBank/DDBJ whole genome shotgun (WGS) entry which is preliminary data.</text>
</comment>
<evidence type="ECO:0000256" key="1">
    <source>
        <dbReference type="SAM" id="MobiDB-lite"/>
    </source>
</evidence>
<protein>
    <submittedName>
        <fullName evidence="3">SH3 domain-containing protein</fullName>
    </submittedName>
</protein>
<keyword evidence="4" id="KW-1185">Reference proteome</keyword>
<evidence type="ECO:0000256" key="2">
    <source>
        <dbReference type="SAM" id="SignalP"/>
    </source>
</evidence>
<feature type="signal peptide" evidence="2">
    <location>
        <begin position="1"/>
        <end position="23"/>
    </location>
</feature>
<feature type="region of interest" description="Disordered" evidence="1">
    <location>
        <begin position="129"/>
        <end position="157"/>
    </location>
</feature>
<keyword evidence="2" id="KW-0732">Signal</keyword>